<evidence type="ECO:0000259" key="1">
    <source>
        <dbReference type="Pfam" id="PF00149"/>
    </source>
</evidence>
<protein>
    <recommendedName>
        <fullName evidence="5">Calcineurin-like phosphoesterase domain-containing protein</fullName>
    </recommendedName>
</protein>
<evidence type="ECO:0000313" key="3">
    <source>
        <dbReference type="EMBL" id="CAH1790984.1"/>
    </source>
</evidence>
<dbReference type="SUPFAM" id="SSF56300">
    <property type="entry name" value="Metallo-dependent phosphatases"/>
    <property type="match status" value="1"/>
</dbReference>
<keyword evidence="4" id="KW-1185">Reference proteome</keyword>
<dbReference type="CDD" id="cd07401">
    <property type="entry name" value="MPP_TMEM62_N"/>
    <property type="match status" value="1"/>
</dbReference>
<evidence type="ECO:0008006" key="5">
    <source>
        <dbReference type="Google" id="ProtNLM"/>
    </source>
</evidence>
<evidence type="ECO:0000313" key="4">
    <source>
        <dbReference type="Proteomes" id="UP000749559"/>
    </source>
</evidence>
<evidence type="ECO:0000259" key="2">
    <source>
        <dbReference type="Pfam" id="PF24384"/>
    </source>
</evidence>
<dbReference type="InterPro" id="IPR041871">
    <property type="entry name" value="MPP_TMEM62"/>
</dbReference>
<accession>A0A8J1U2T3</accession>
<reference evidence="3" key="1">
    <citation type="submission" date="2022-03" db="EMBL/GenBank/DDBJ databases">
        <authorList>
            <person name="Martin C."/>
        </authorList>
    </citation>
    <scope>NUCLEOTIDE SEQUENCE</scope>
</reference>
<sequence>MMATRPRLIFIALIVCAILFWTLLGIFDFIKVEIDRNIDGHVRSNSPPFPDDRFHHLFWVVQISDIHVSRFHDPKRVPDFTRLLEEDLKVIDPHLVLATGDLTDAKSLDGIGSTQYKDEWQQYRDALQKSGVLKWTKWLDVRGNHDAFNVAELKSDSNMFRTHSVKGREEQYNYIENVHIDGSTYSFVAMDACPKPGPKRPFNFFGVLSNESLTELEELSRQTKNSNMTIWFGHYPTSVIVSPYPGVRHFMRGATAYLCGHLHTLAGLVPNMYTMQKSGGLELELGDWKDNRKFRVLAIDHDLMSFTDVSLDDWPIILVTNPKHALFTTPLHEPTGRIRQSSHIRILVFSNSDVESVTVSLDGKYHGLAVSSWKPLYVLPWQPSDFSTGVHEIEVTVKDILGNEKTIKQPFSVDNTKLSFDVLPRMILMANMASVMQVLFGAVYIVYMSVMLTLRFYWRHIAISASLPSCLVNCLKVWSTRLCMLANTDKIFYPLMIFNIYIAVGSN</sequence>
<dbReference type="AlphaFoldDB" id="A0A8J1U2T3"/>
<dbReference type="Gene3D" id="3.60.21.10">
    <property type="match status" value="1"/>
</dbReference>
<dbReference type="PANTHER" id="PTHR14795:SF0">
    <property type="entry name" value="TRANSMEMBRANE PROTEIN 62"/>
    <property type="match status" value="1"/>
</dbReference>
<dbReference type="InterPro" id="IPR029052">
    <property type="entry name" value="Metallo-depent_PP-like"/>
</dbReference>
<dbReference type="Pfam" id="PF00149">
    <property type="entry name" value="Metallophos"/>
    <property type="match status" value="1"/>
</dbReference>
<dbReference type="Pfam" id="PF24384">
    <property type="entry name" value="Ig_TMM62"/>
    <property type="match status" value="1"/>
</dbReference>
<name>A0A8J1U2T3_OWEFU</name>
<feature type="domain" description="Calcineurin-like phosphoesterase" evidence="1">
    <location>
        <begin position="59"/>
        <end position="264"/>
    </location>
</feature>
<dbReference type="InterPro" id="IPR004843">
    <property type="entry name" value="Calcineurin-like_PHP"/>
</dbReference>
<dbReference type="OrthoDB" id="27234at2759"/>
<gene>
    <name evidence="3" type="ORF">OFUS_LOCUS16133</name>
</gene>
<dbReference type="InterPro" id="IPR056229">
    <property type="entry name" value="Ig_TMM62"/>
</dbReference>
<feature type="domain" description="TMEM62 Ig-like" evidence="2">
    <location>
        <begin position="313"/>
        <end position="415"/>
    </location>
</feature>
<comment type="caution">
    <text evidence="3">The sequence shown here is derived from an EMBL/GenBank/DDBJ whole genome shotgun (WGS) entry which is preliminary data.</text>
</comment>
<dbReference type="PANTHER" id="PTHR14795">
    <property type="entry name" value="HELICASE RELATED"/>
    <property type="match status" value="1"/>
</dbReference>
<organism evidence="3 4">
    <name type="scientific">Owenia fusiformis</name>
    <name type="common">Polychaete worm</name>
    <dbReference type="NCBI Taxonomy" id="6347"/>
    <lineage>
        <taxon>Eukaryota</taxon>
        <taxon>Metazoa</taxon>
        <taxon>Spiralia</taxon>
        <taxon>Lophotrochozoa</taxon>
        <taxon>Annelida</taxon>
        <taxon>Polychaeta</taxon>
        <taxon>Sedentaria</taxon>
        <taxon>Canalipalpata</taxon>
        <taxon>Sabellida</taxon>
        <taxon>Oweniida</taxon>
        <taxon>Oweniidae</taxon>
        <taxon>Owenia</taxon>
    </lineage>
</organism>
<dbReference type="EMBL" id="CAIIXF020000008">
    <property type="protein sequence ID" value="CAH1790984.1"/>
    <property type="molecule type" value="Genomic_DNA"/>
</dbReference>
<proteinExistence type="predicted"/>
<dbReference type="GO" id="GO:0016787">
    <property type="term" value="F:hydrolase activity"/>
    <property type="evidence" value="ECO:0007669"/>
    <property type="project" value="InterPro"/>
</dbReference>
<dbReference type="Proteomes" id="UP000749559">
    <property type="component" value="Unassembled WGS sequence"/>
</dbReference>